<keyword evidence="5 9" id="KW-0812">Transmembrane</keyword>
<feature type="transmembrane region" description="Helical" evidence="9">
    <location>
        <begin position="74"/>
        <end position="92"/>
    </location>
</feature>
<evidence type="ECO:0000256" key="2">
    <source>
        <dbReference type="ARBA" id="ARBA00010065"/>
    </source>
</evidence>
<feature type="domain" description="CN hydrolase" evidence="10">
    <location>
        <begin position="213"/>
        <end position="464"/>
    </location>
</feature>
<evidence type="ECO:0000256" key="7">
    <source>
        <dbReference type="ARBA" id="ARBA00023136"/>
    </source>
</evidence>
<comment type="pathway">
    <text evidence="9">Protein modification; lipoprotein biosynthesis (N-acyl transfer).</text>
</comment>
<dbReference type="InterPro" id="IPR004563">
    <property type="entry name" value="Apolipo_AcylTrfase"/>
</dbReference>
<dbReference type="CDD" id="cd07571">
    <property type="entry name" value="ALP_N-acyl_transferase"/>
    <property type="match status" value="1"/>
</dbReference>
<feature type="transmembrane region" description="Helical" evidence="9">
    <location>
        <begin position="146"/>
        <end position="166"/>
    </location>
</feature>
<proteinExistence type="inferred from homology"/>
<dbReference type="InterPro" id="IPR036526">
    <property type="entry name" value="C-N_Hydrolase_sf"/>
</dbReference>
<dbReference type="Pfam" id="PF20154">
    <property type="entry name" value="LNT_N"/>
    <property type="match status" value="1"/>
</dbReference>
<dbReference type="Gene3D" id="3.60.110.10">
    <property type="entry name" value="Carbon-nitrogen hydrolase"/>
    <property type="match status" value="1"/>
</dbReference>
<dbReference type="PANTHER" id="PTHR38686">
    <property type="entry name" value="APOLIPOPROTEIN N-ACYLTRANSFERASE"/>
    <property type="match status" value="1"/>
</dbReference>
<dbReference type="GO" id="GO:0016746">
    <property type="term" value="F:acyltransferase activity"/>
    <property type="evidence" value="ECO:0007669"/>
    <property type="project" value="UniProtKB-KW"/>
</dbReference>
<feature type="transmembrane region" description="Helical" evidence="9">
    <location>
        <begin position="50"/>
        <end position="68"/>
    </location>
</feature>
<dbReference type="EC" id="2.3.1.269" evidence="9"/>
<gene>
    <name evidence="9 11" type="primary">lnt</name>
    <name evidence="11" type="ORF">WNY77_07775</name>
</gene>
<organism evidence="11 12">
    <name type="scientific">Paraglaciecola mesophila</name>
    <dbReference type="NCBI Taxonomy" id="197222"/>
    <lineage>
        <taxon>Bacteria</taxon>
        <taxon>Pseudomonadati</taxon>
        <taxon>Pseudomonadota</taxon>
        <taxon>Gammaproteobacteria</taxon>
        <taxon>Alteromonadales</taxon>
        <taxon>Alteromonadaceae</taxon>
        <taxon>Paraglaciecola</taxon>
    </lineage>
</organism>
<sequence length="497" mass="55416">MLYILSLLFGASLTLSYAPFSYWAVMPIALTAYLCVLYKARPEQAAKLGFSFGLGWFGAGISWVHVSIADFGGLPLAGSIGLMVLLCSYLALYPMLFSKLAKRYFAPVVWGLALPFVWLLCEWARGIFLTGFPWLSIGYSQISSPVAGWIPVIGEFGVAALLMALCASSAVWFMNKRYMAPIVLAMFVYLSGWTLNQYNWVSSVDKPVKIAMVQGNIAQDIRWAPEQDWPTMQKYLELTEAHWENQVIIWPEAAIPQLEPIAVDYLMQLDQEAAEHGVGLLTGIVNYNFETRQAYNSIIGVGLKEATDSEGHYNYPQANRFDKHHLLPIGEFIPMEDWLRGLAPIFDLPMSSFTRGDYQQANLVANGYHFAPALCFEIAFPGQIRQNLYADTDFIITVSNDAWFGHSHGPAQHLEIAQVRAKEFGLPVLRSTNNGITAFINANGEVQSRLPQFETGVLNDEIQKVTGITPYRYLGDLGAWVLSLLGLLIAIRFNHTA</sequence>
<keyword evidence="7 9" id="KW-0472">Membrane</keyword>
<protein>
    <recommendedName>
        <fullName evidence="9">Apolipoprotein N-acyltransferase</fullName>
        <shortName evidence="9">ALP N-acyltransferase</shortName>
        <ecNumber evidence="9">2.3.1.269</ecNumber>
    </recommendedName>
</protein>
<keyword evidence="6 9" id="KW-1133">Transmembrane helix</keyword>
<dbReference type="NCBIfam" id="TIGR00546">
    <property type="entry name" value="lnt"/>
    <property type="match status" value="1"/>
</dbReference>
<evidence type="ECO:0000313" key="12">
    <source>
        <dbReference type="Proteomes" id="UP001461163"/>
    </source>
</evidence>
<feature type="transmembrane region" description="Helical" evidence="9">
    <location>
        <begin position="20"/>
        <end position="38"/>
    </location>
</feature>
<feature type="transmembrane region" description="Helical" evidence="9">
    <location>
        <begin position="104"/>
        <end position="126"/>
    </location>
</feature>
<evidence type="ECO:0000256" key="4">
    <source>
        <dbReference type="ARBA" id="ARBA00022679"/>
    </source>
</evidence>
<evidence type="ECO:0000256" key="9">
    <source>
        <dbReference type="HAMAP-Rule" id="MF_01148"/>
    </source>
</evidence>
<accession>A0ABU9SUU6</accession>
<feature type="transmembrane region" description="Helical" evidence="9">
    <location>
        <begin position="178"/>
        <end position="195"/>
    </location>
</feature>
<comment type="subcellular location">
    <subcellularLocation>
        <location evidence="1 9">Cell membrane</location>
        <topology evidence="1 9">Multi-pass membrane protein</topology>
    </subcellularLocation>
</comment>
<keyword evidence="12" id="KW-1185">Reference proteome</keyword>
<comment type="caution">
    <text evidence="11">The sequence shown here is derived from an EMBL/GenBank/DDBJ whole genome shotgun (WGS) entry which is preliminary data.</text>
</comment>
<keyword evidence="4 9" id="KW-0808">Transferase</keyword>
<dbReference type="InterPro" id="IPR045378">
    <property type="entry name" value="LNT_N"/>
</dbReference>
<evidence type="ECO:0000259" key="10">
    <source>
        <dbReference type="PROSITE" id="PS50263"/>
    </source>
</evidence>
<dbReference type="InterPro" id="IPR003010">
    <property type="entry name" value="C-N_Hydrolase"/>
</dbReference>
<dbReference type="Pfam" id="PF00795">
    <property type="entry name" value="CN_hydrolase"/>
    <property type="match status" value="1"/>
</dbReference>
<reference evidence="11 12" key="1">
    <citation type="submission" date="2024-03" db="EMBL/GenBank/DDBJ databases">
        <title>Community enrichment and isolation of bacterial strains for fucoidan degradation.</title>
        <authorList>
            <person name="Sichert A."/>
        </authorList>
    </citation>
    <scope>NUCLEOTIDE SEQUENCE [LARGE SCALE GENOMIC DNA]</scope>
    <source>
        <strain evidence="11 12">AS12</strain>
    </source>
</reference>
<keyword evidence="8 9" id="KW-0012">Acyltransferase</keyword>
<dbReference type="PANTHER" id="PTHR38686:SF1">
    <property type="entry name" value="APOLIPOPROTEIN N-ACYLTRANSFERASE"/>
    <property type="match status" value="1"/>
</dbReference>
<dbReference type="RefSeq" id="WP_342881365.1">
    <property type="nucleotide sequence ID" value="NZ_JBBMQS010000004.1"/>
</dbReference>
<evidence type="ECO:0000313" key="11">
    <source>
        <dbReference type="EMBL" id="MEM5497283.1"/>
    </source>
</evidence>
<comment type="function">
    <text evidence="9">Catalyzes the phospholipid dependent N-acylation of the N-terminal cysteine of apolipoprotein, the last step in lipoprotein maturation.</text>
</comment>
<comment type="catalytic activity">
    <reaction evidence="9">
        <text>N-terminal S-1,2-diacyl-sn-glyceryl-L-cysteinyl-[lipoprotein] + a glycerophospholipid = N-acyl-S-1,2-diacyl-sn-glyceryl-L-cysteinyl-[lipoprotein] + a 2-acyl-sn-glycero-3-phospholipid + H(+)</text>
        <dbReference type="Rhea" id="RHEA:48228"/>
        <dbReference type="Rhea" id="RHEA-COMP:14681"/>
        <dbReference type="Rhea" id="RHEA-COMP:14684"/>
        <dbReference type="ChEBI" id="CHEBI:15378"/>
        <dbReference type="ChEBI" id="CHEBI:136912"/>
        <dbReference type="ChEBI" id="CHEBI:140656"/>
        <dbReference type="ChEBI" id="CHEBI:140657"/>
        <dbReference type="ChEBI" id="CHEBI:140660"/>
        <dbReference type="EC" id="2.3.1.269"/>
    </reaction>
</comment>
<dbReference type="Proteomes" id="UP001461163">
    <property type="component" value="Unassembled WGS sequence"/>
</dbReference>
<evidence type="ECO:0000256" key="5">
    <source>
        <dbReference type="ARBA" id="ARBA00022692"/>
    </source>
</evidence>
<evidence type="ECO:0000256" key="1">
    <source>
        <dbReference type="ARBA" id="ARBA00004651"/>
    </source>
</evidence>
<evidence type="ECO:0000256" key="3">
    <source>
        <dbReference type="ARBA" id="ARBA00022475"/>
    </source>
</evidence>
<dbReference type="HAMAP" id="MF_01148">
    <property type="entry name" value="Lnt"/>
    <property type="match status" value="1"/>
</dbReference>
<evidence type="ECO:0000256" key="6">
    <source>
        <dbReference type="ARBA" id="ARBA00022989"/>
    </source>
</evidence>
<dbReference type="SUPFAM" id="SSF56317">
    <property type="entry name" value="Carbon-nitrogen hydrolase"/>
    <property type="match status" value="1"/>
</dbReference>
<keyword evidence="3 9" id="KW-1003">Cell membrane</keyword>
<dbReference type="EMBL" id="JBBMQS010000004">
    <property type="protein sequence ID" value="MEM5497283.1"/>
    <property type="molecule type" value="Genomic_DNA"/>
</dbReference>
<name>A0ABU9SUU6_9ALTE</name>
<evidence type="ECO:0000256" key="8">
    <source>
        <dbReference type="ARBA" id="ARBA00023315"/>
    </source>
</evidence>
<comment type="similarity">
    <text evidence="2 9">Belongs to the CN hydrolase family. Apolipoprotein N-acyltransferase subfamily.</text>
</comment>
<dbReference type="PROSITE" id="PS50263">
    <property type="entry name" value="CN_HYDROLASE"/>
    <property type="match status" value="1"/>
</dbReference>